<reference evidence="1 2" key="1">
    <citation type="submission" date="2023-02" db="EMBL/GenBank/DDBJ databases">
        <title>LHISI_Scaffold_Assembly.</title>
        <authorList>
            <person name="Stuart O.P."/>
            <person name="Cleave R."/>
            <person name="Magrath M.J.L."/>
            <person name="Mikheyev A.S."/>
        </authorList>
    </citation>
    <scope>NUCLEOTIDE SEQUENCE [LARGE SCALE GENOMIC DNA]</scope>
    <source>
        <strain evidence="1">Daus_M_001</strain>
        <tissue evidence="1">Leg muscle</tissue>
    </source>
</reference>
<protein>
    <submittedName>
        <fullName evidence="1">Uncharacterized protein</fullName>
    </submittedName>
</protein>
<evidence type="ECO:0000313" key="1">
    <source>
        <dbReference type="EMBL" id="KAJ8895818.1"/>
    </source>
</evidence>
<keyword evidence="2" id="KW-1185">Reference proteome</keyword>
<organism evidence="1 2">
    <name type="scientific">Dryococelus australis</name>
    <dbReference type="NCBI Taxonomy" id="614101"/>
    <lineage>
        <taxon>Eukaryota</taxon>
        <taxon>Metazoa</taxon>
        <taxon>Ecdysozoa</taxon>
        <taxon>Arthropoda</taxon>
        <taxon>Hexapoda</taxon>
        <taxon>Insecta</taxon>
        <taxon>Pterygota</taxon>
        <taxon>Neoptera</taxon>
        <taxon>Polyneoptera</taxon>
        <taxon>Phasmatodea</taxon>
        <taxon>Verophasmatodea</taxon>
        <taxon>Anareolatae</taxon>
        <taxon>Phasmatidae</taxon>
        <taxon>Eurycanthinae</taxon>
        <taxon>Dryococelus</taxon>
    </lineage>
</organism>
<dbReference type="Proteomes" id="UP001159363">
    <property type="component" value="Chromosome 1"/>
</dbReference>
<gene>
    <name evidence="1" type="ORF">PR048_001156</name>
</gene>
<accession>A0ABQ9IGK9</accession>
<sequence length="149" mass="16981">MKIELFSKIKDESCKEKVFTYIRTVNCQILEAEDVFLDLNETPDITRGLSIQNLRWQCYDDRNNVSGTTKRVQARITEMTSKAQYSYCFSSDGLSQRAMKTLQVKHVYFISSLQIALIKFLDLFSETKSSSVIPQNILSTMLAGASEAI</sequence>
<name>A0ABQ9IGK9_9NEOP</name>
<comment type="caution">
    <text evidence="1">The sequence shown here is derived from an EMBL/GenBank/DDBJ whole genome shotgun (WGS) entry which is preliminary data.</text>
</comment>
<dbReference type="EMBL" id="JARBHB010000001">
    <property type="protein sequence ID" value="KAJ8895818.1"/>
    <property type="molecule type" value="Genomic_DNA"/>
</dbReference>
<proteinExistence type="predicted"/>
<evidence type="ECO:0000313" key="2">
    <source>
        <dbReference type="Proteomes" id="UP001159363"/>
    </source>
</evidence>